<feature type="transmembrane region" description="Helical" evidence="5">
    <location>
        <begin position="218"/>
        <end position="243"/>
    </location>
</feature>
<dbReference type="GO" id="GO:0061513">
    <property type="term" value="F:glucose 6-phosphate:phosphate antiporter activity"/>
    <property type="evidence" value="ECO:0007669"/>
    <property type="project" value="TreeGrafter"/>
</dbReference>
<feature type="transmembrane region" description="Helical" evidence="5">
    <location>
        <begin position="356"/>
        <end position="378"/>
    </location>
</feature>
<evidence type="ECO:0000256" key="3">
    <source>
        <dbReference type="ARBA" id="ARBA00022989"/>
    </source>
</evidence>
<dbReference type="PANTHER" id="PTHR43826:SF8">
    <property type="entry name" value="MAJOR FACILITATOR SUPERFAMILY (MFS) PROFILE DOMAIN-CONTAINING PROTEIN"/>
    <property type="match status" value="1"/>
</dbReference>
<evidence type="ECO:0000313" key="8">
    <source>
        <dbReference type="Proteomes" id="UP000604046"/>
    </source>
</evidence>
<keyword evidence="2 5" id="KW-0812">Transmembrane</keyword>
<keyword evidence="4 5" id="KW-0472">Membrane</keyword>
<proteinExistence type="predicted"/>
<dbReference type="AlphaFoldDB" id="A0A812M5N5"/>
<feature type="transmembrane region" description="Helical" evidence="5">
    <location>
        <begin position="177"/>
        <end position="197"/>
    </location>
</feature>
<evidence type="ECO:0000256" key="5">
    <source>
        <dbReference type="SAM" id="Phobius"/>
    </source>
</evidence>
<sequence>MGFDFVAMSAEKAPCRAGRISRYVAVCLPLLSEQFVLAMPSSMLTAIRLESALDESTITYVLAAGTALNGVGKFAGGVLIDRYGARRFLSVSMFLMVIGAVIFGAGRHLTMPLVGYVILQLCAAGGWLSACKLMEQHIEPELWSWCFAVVGVGSRAGSVGSKVALGSLLKVMHWQSIAWSTGVAMVLLRSISLWFIPLERMTQPRHSEGDKRPWGERVLHITCNPSMLLYFCIFSGCYCIAQATENDAPLILQDALRLSPADASISASVFPAGLFMSLLFTAPLYSLLQRRRAKFVLELTLQMLAVVSAFTLMKAVSAGWSELFAFEVLFFLLAFSVGLTYYVTPNMFPLYYGDDCAFASAVLDVAGLGSSFLFQMASGVIFRSGGSWEHVLMLLTCLAAVQLLATTVLSLFPRLTPHLAFCEEVPGEVTNASSDPDLHNIVETAQMIGHNRDEGTGRLSQ</sequence>
<feature type="transmembrane region" description="Helical" evidence="5">
    <location>
        <begin position="142"/>
        <end position="165"/>
    </location>
</feature>
<feature type="domain" description="Major facilitator superfamily (MFS) profile" evidence="6">
    <location>
        <begin position="1"/>
        <end position="414"/>
    </location>
</feature>
<evidence type="ECO:0000259" key="6">
    <source>
        <dbReference type="PROSITE" id="PS50850"/>
    </source>
</evidence>
<dbReference type="OrthoDB" id="420584at2759"/>
<feature type="transmembrane region" description="Helical" evidence="5">
    <location>
        <begin position="323"/>
        <end position="344"/>
    </location>
</feature>
<feature type="transmembrane region" description="Helical" evidence="5">
    <location>
        <begin position="58"/>
        <end position="76"/>
    </location>
</feature>
<feature type="transmembrane region" description="Helical" evidence="5">
    <location>
        <begin position="113"/>
        <end position="130"/>
    </location>
</feature>
<dbReference type="EMBL" id="CAJNDS010001224">
    <property type="protein sequence ID" value="CAE7252534.1"/>
    <property type="molecule type" value="Genomic_DNA"/>
</dbReference>
<dbReference type="GO" id="GO:0035435">
    <property type="term" value="P:phosphate ion transmembrane transport"/>
    <property type="evidence" value="ECO:0007669"/>
    <property type="project" value="TreeGrafter"/>
</dbReference>
<evidence type="ECO:0000256" key="1">
    <source>
        <dbReference type="ARBA" id="ARBA00004127"/>
    </source>
</evidence>
<dbReference type="Gene3D" id="1.20.1250.20">
    <property type="entry name" value="MFS general substrate transporter like domains"/>
    <property type="match status" value="1"/>
</dbReference>
<evidence type="ECO:0000256" key="2">
    <source>
        <dbReference type="ARBA" id="ARBA00022692"/>
    </source>
</evidence>
<feature type="transmembrane region" description="Helical" evidence="5">
    <location>
        <begin position="20"/>
        <end position="38"/>
    </location>
</feature>
<dbReference type="Proteomes" id="UP000604046">
    <property type="component" value="Unassembled WGS sequence"/>
</dbReference>
<feature type="transmembrane region" description="Helical" evidence="5">
    <location>
        <begin position="88"/>
        <end position="107"/>
    </location>
</feature>
<dbReference type="PROSITE" id="PS50850">
    <property type="entry name" value="MFS"/>
    <property type="match status" value="1"/>
</dbReference>
<dbReference type="Pfam" id="PF07690">
    <property type="entry name" value="MFS_1"/>
    <property type="match status" value="1"/>
</dbReference>
<gene>
    <name evidence="7" type="primary">MPPED1</name>
    <name evidence="7" type="ORF">SNAT2548_LOCUS12623</name>
</gene>
<dbReference type="InterPro" id="IPR011701">
    <property type="entry name" value="MFS"/>
</dbReference>
<dbReference type="PANTHER" id="PTHR43826">
    <property type="entry name" value="GLUCOSE-6-PHOSPHATE EXCHANGER SLC37A4"/>
    <property type="match status" value="1"/>
</dbReference>
<keyword evidence="8" id="KW-1185">Reference proteome</keyword>
<evidence type="ECO:0000256" key="4">
    <source>
        <dbReference type="ARBA" id="ARBA00023136"/>
    </source>
</evidence>
<feature type="transmembrane region" description="Helical" evidence="5">
    <location>
        <begin position="263"/>
        <end position="288"/>
    </location>
</feature>
<evidence type="ECO:0000313" key="7">
    <source>
        <dbReference type="EMBL" id="CAE7252534.1"/>
    </source>
</evidence>
<keyword evidence="3 5" id="KW-1133">Transmembrane helix</keyword>
<comment type="caution">
    <text evidence="7">The sequence shown here is derived from an EMBL/GenBank/DDBJ whole genome shotgun (WGS) entry which is preliminary data.</text>
</comment>
<dbReference type="InterPro" id="IPR051337">
    <property type="entry name" value="OPA_Antiporter"/>
</dbReference>
<feature type="transmembrane region" description="Helical" evidence="5">
    <location>
        <begin position="390"/>
        <end position="412"/>
    </location>
</feature>
<name>A0A812M5N5_9DINO</name>
<dbReference type="GO" id="GO:0016020">
    <property type="term" value="C:membrane"/>
    <property type="evidence" value="ECO:0007669"/>
    <property type="project" value="UniProtKB-ARBA"/>
</dbReference>
<organism evidence="7 8">
    <name type="scientific">Symbiodinium natans</name>
    <dbReference type="NCBI Taxonomy" id="878477"/>
    <lineage>
        <taxon>Eukaryota</taxon>
        <taxon>Sar</taxon>
        <taxon>Alveolata</taxon>
        <taxon>Dinophyceae</taxon>
        <taxon>Suessiales</taxon>
        <taxon>Symbiodiniaceae</taxon>
        <taxon>Symbiodinium</taxon>
    </lineage>
</organism>
<dbReference type="GO" id="GO:0012505">
    <property type="term" value="C:endomembrane system"/>
    <property type="evidence" value="ECO:0007669"/>
    <property type="project" value="UniProtKB-SubCell"/>
</dbReference>
<reference evidence="7" key="1">
    <citation type="submission" date="2021-02" db="EMBL/GenBank/DDBJ databases">
        <authorList>
            <person name="Dougan E. K."/>
            <person name="Rhodes N."/>
            <person name="Thang M."/>
            <person name="Chan C."/>
        </authorList>
    </citation>
    <scope>NUCLEOTIDE SEQUENCE</scope>
</reference>
<protein>
    <submittedName>
        <fullName evidence="7">MPPED1 protein</fullName>
    </submittedName>
</protein>
<dbReference type="CDD" id="cd06174">
    <property type="entry name" value="MFS"/>
    <property type="match status" value="1"/>
</dbReference>
<accession>A0A812M5N5</accession>
<dbReference type="SUPFAM" id="SSF103473">
    <property type="entry name" value="MFS general substrate transporter"/>
    <property type="match status" value="1"/>
</dbReference>
<feature type="transmembrane region" description="Helical" evidence="5">
    <location>
        <begin position="295"/>
        <end position="317"/>
    </location>
</feature>
<dbReference type="InterPro" id="IPR020846">
    <property type="entry name" value="MFS_dom"/>
</dbReference>
<comment type="subcellular location">
    <subcellularLocation>
        <location evidence="1">Endomembrane system</location>
        <topology evidence="1">Multi-pass membrane protein</topology>
    </subcellularLocation>
</comment>
<dbReference type="InterPro" id="IPR036259">
    <property type="entry name" value="MFS_trans_sf"/>
</dbReference>